<dbReference type="EMBL" id="JAQQWE010000001">
    <property type="protein sequence ID" value="KAK7965821.1"/>
    <property type="molecule type" value="Genomic_DNA"/>
</dbReference>
<comment type="caution">
    <text evidence="1">The sequence shown here is derived from an EMBL/GenBank/DDBJ whole genome shotgun (WGS) entry which is preliminary data.</text>
</comment>
<evidence type="ECO:0000313" key="2">
    <source>
        <dbReference type="Proteomes" id="UP001391051"/>
    </source>
</evidence>
<dbReference type="RefSeq" id="XP_066705213.1">
    <property type="nucleotide sequence ID" value="XM_066836320.1"/>
</dbReference>
<protein>
    <submittedName>
        <fullName evidence="1">Uncharacterized protein</fullName>
    </submittedName>
</protein>
<keyword evidence="2" id="KW-1185">Reference proteome</keyword>
<dbReference type="Proteomes" id="UP001391051">
    <property type="component" value="Unassembled WGS sequence"/>
</dbReference>
<organism evidence="1 2">
    <name type="scientific">Apiospora aurea</name>
    <dbReference type="NCBI Taxonomy" id="335848"/>
    <lineage>
        <taxon>Eukaryota</taxon>
        <taxon>Fungi</taxon>
        <taxon>Dikarya</taxon>
        <taxon>Ascomycota</taxon>
        <taxon>Pezizomycotina</taxon>
        <taxon>Sordariomycetes</taxon>
        <taxon>Xylariomycetidae</taxon>
        <taxon>Amphisphaeriales</taxon>
        <taxon>Apiosporaceae</taxon>
        <taxon>Apiospora</taxon>
    </lineage>
</organism>
<sequence length="137" mass="14393">MSQEKDCETPLLLVVFAAAAATTKTPKIGDAYESLLPSCWPWTGTNRPPTFPYGIYPVFVTSAADDDDTAPTPTVLAINTTAPGLATAEEPPLAAAVVRGREEGGSWEDTTLATVTNGRGHLHTRGGGLRKALRGDL</sequence>
<accession>A0ABR1QTZ6</accession>
<name>A0ABR1QTZ6_9PEZI</name>
<reference evidence="1 2" key="1">
    <citation type="submission" date="2023-01" db="EMBL/GenBank/DDBJ databases">
        <title>Analysis of 21 Apiospora genomes using comparative genomics revels a genus with tremendous synthesis potential of carbohydrate active enzymes and secondary metabolites.</title>
        <authorList>
            <person name="Sorensen T."/>
        </authorList>
    </citation>
    <scope>NUCLEOTIDE SEQUENCE [LARGE SCALE GENOMIC DNA]</scope>
    <source>
        <strain evidence="1 2">CBS 24483</strain>
    </source>
</reference>
<dbReference type="GeneID" id="92069382"/>
<evidence type="ECO:0000313" key="1">
    <source>
        <dbReference type="EMBL" id="KAK7965821.1"/>
    </source>
</evidence>
<gene>
    <name evidence="1" type="ORF">PG986_000098</name>
</gene>
<proteinExistence type="predicted"/>